<proteinExistence type="predicted"/>
<evidence type="ECO:0000313" key="3">
    <source>
        <dbReference type="Proteomes" id="UP001501490"/>
    </source>
</evidence>
<evidence type="ECO:0000256" key="1">
    <source>
        <dbReference type="SAM" id="MobiDB-lite"/>
    </source>
</evidence>
<reference evidence="3" key="1">
    <citation type="journal article" date="2019" name="Int. J. Syst. Evol. Microbiol.">
        <title>The Global Catalogue of Microorganisms (GCM) 10K type strain sequencing project: providing services to taxonomists for standard genome sequencing and annotation.</title>
        <authorList>
            <consortium name="The Broad Institute Genomics Platform"/>
            <consortium name="The Broad Institute Genome Sequencing Center for Infectious Disease"/>
            <person name="Wu L."/>
            <person name="Ma J."/>
        </authorList>
    </citation>
    <scope>NUCLEOTIDE SEQUENCE [LARGE SCALE GENOMIC DNA]</scope>
    <source>
        <strain evidence="3">JCM 16929</strain>
    </source>
</reference>
<dbReference type="InterPro" id="IPR017523">
    <property type="entry name" value="Rv3268"/>
</dbReference>
<protein>
    <submittedName>
        <fullName evidence="2">TIGR03089 family protein</fullName>
    </submittedName>
</protein>
<name>A0ABP6ZET2_9ACTN</name>
<keyword evidence="3" id="KW-1185">Reference proteome</keyword>
<accession>A0ABP6ZET2</accession>
<dbReference type="EMBL" id="BAABAB010000005">
    <property type="protein sequence ID" value="GAA3607386.1"/>
    <property type="molecule type" value="Genomic_DNA"/>
</dbReference>
<organism evidence="2 3">
    <name type="scientific">Microlunatus ginsengisoli</name>
    <dbReference type="NCBI Taxonomy" id="363863"/>
    <lineage>
        <taxon>Bacteria</taxon>
        <taxon>Bacillati</taxon>
        <taxon>Actinomycetota</taxon>
        <taxon>Actinomycetes</taxon>
        <taxon>Propionibacteriales</taxon>
        <taxon>Propionibacteriaceae</taxon>
        <taxon>Microlunatus</taxon>
    </lineage>
</organism>
<gene>
    <name evidence="2" type="ORF">GCM10022236_06500</name>
</gene>
<evidence type="ECO:0000313" key="2">
    <source>
        <dbReference type="EMBL" id="GAA3607386.1"/>
    </source>
</evidence>
<feature type="region of interest" description="Disordered" evidence="1">
    <location>
        <begin position="228"/>
        <end position="249"/>
    </location>
</feature>
<dbReference type="RefSeq" id="WP_344801647.1">
    <property type="nucleotide sequence ID" value="NZ_BAABAB010000005.1"/>
</dbReference>
<dbReference type="NCBIfam" id="TIGR03089">
    <property type="entry name" value="TIGR03089 family protein"/>
    <property type="match status" value="1"/>
</dbReference>
<comment type="caution">
    <text evidence="2">The sequence shown here is derived from an EMBL/GenBank/DDBJ whole genome shotgun (WGS) entry which is preliminary data.</text>
</comment>
<dbReference type="Proteomes" id="UP001501490">
    <property type="component" value="Unassembled WGS sequence"/>
</dbReference>
<sequence length="249" mass="25671">MNLLVADLLRSRITAAGAGPLITYYDVAAGERTELSAITVGNWVAKTANLLTWDLAVAPGDAVRLPLARTHPGHWMTAVWQLAVWQVGAYVDLTSTPAAADVLVSGPDWQPYVGDAADVLACSLHPFATGLGTGLPASVTDVDLAVRAQPDSYSPSPVSGSAPAWVDDERRLTQAELAELDGSDQRRLLVPGEPWATARDGIVAALIGGGSLVVVRGGDADEIAHIATGERVSPPDGGSSATTPADGHG</sequence>